<proteinExistence type="predicted"/>
<dbReference type="EMBL" id="BRYB01006658">
    <property type="protein sequence ID" value="GMI54440.1"/>
    <property type="molecule type" value="Genomic_DNA"/>
</dbReference>
<sequence>FESVKDEYLAKELQDERDKMEAEKSRLSKLHGDNRKDLIRNLGKMKVEMKKEANGMEVLLKNQVEMLEGEKRDMENQLQEMKQEMDKMQERAAEAEAAVEDKEEEVAALKQELHKAKEEGGDLVVELQEAMTREDEALERGGGGAEGGMGSEEKELFGVLMGGFNEERRRMEARMEELRHTLKEALGDVVYLQKKVVRLERQREHV</sequence>
<evidence type="ECO:0000313" key="4">
    <source>
        <dbReference type="Proteomes" id="UP001165060"/>
    </source>
</evidence>
<evidence type="ECO:0000313" key="3">
    <source>
        <dbReference type="EMBL" id="GMI54440.1"/>
    </source>
</evidence>
<organism evidence="3 4">
    <name type="scientific">Tetraparma gracilis</name>
    <dbReference type="NCBI Taxonomy" id="2962635"/>
    <lineage>
        <taxon>Eukaryota</taxon>
        <taxon>Sar</taxon>
        <taxon>Stramenopiles</taxon>
        <taxon>Ochrophyta</taxon>
        <taxon>Bolidophyceae</taxon>
        <taxon>Parmales</taxon>
        <taxon>Triparmaceae</taxon>
        <taxon>Tetraparma</taxon>
    </lineage>
</organism>
<dbReference type="Proteomes" id="UP001165060">
    <property type="component" value="Unassembled WGS sequence"/>
</dbReference>
<feature type="non-terminal residue" evidence="3">
    <location>
        <position position="1"/>
    </location>
</feature>
<feature type="region of interest" description="Disordered" evidence="2">
    <location>
        <begin position="133"/>
        <end position="154"/>
    </location>
</feature>
<dbReference type="Gene3D" id="1.20.920.20">
    <property type="match status" value="1"/>
</dbReference>
<feature type="coiled-coil region" evidence="1">
    <location>
        <begin position="57"/>
        <end position="119"/>
    </location>
</feature>
<protein>
    <submittedName>
        <fullName evidence="3">Uncharacterized protein</fullName>
    </submittedName>
</protein>
<keyword evidence="4" id="KW-1185">Reference proteome</keyword>
<feature type="compositionally biased region" description="Gly residues" evidence="2">
    <location>
        <begin position="140"/>
        <end position="150"/>
    </location>
</feature>
<evidence type="ECO:0000256" key="1">
    <source>
        <dbReference type="SAM" id="Coils"/>
    </source>
</evidence>
<keyword evidence="1" id="KW-0175">Coiled coil</keyword>
<reference evidence="3 4" key="1">
    <citation type="journal article" date="2023" name="Commun. Biol.">
        <title>Genome analysis of Parmales, the sister group of diatoms, reveals the evolutionary specialization of diatoms from phago-mixotrophs to photoautotrophs.</title>
        <authorList>
            <person name="Ban H."/>
            <person name="Sato S."/>
            <person name="Yoshikawa S."/>
            <person name="Yamada K."/>
            <person name="Nakamura Y."/>
            <person name="Ichinomiya M."/>
            <person name="Sato N."/>
            <person name="Blanc-Mathieu R."/>
            <person name="Endo H."/>
            <person name="Kuwata A."/>
            <person name="Ogata H."/>
        </authorList>
    </citation>
    <scope>NUCLEOTIDE SEQUENCE [LARGE SCALE GENOMIC DNA]</scope>
</reference>
<name>A0ABQ6NB59_9STRA</name>
<evidence type="ECO:0000256" key="2">
    <source>
        <dbReference type="SAM" id="MobiDB-lite"/>
    </source>
</evidence>
<accession>A0ABQ6NB59</accession>
<feature type="coiled-coil region" evidence="1">
    <location>
        <begin position="161"/>
        <end position="202"/>
    </location>
</feature>
<gene>
    <name evidence="3" type="ORF">TeGR_g8294</name>
</gene>
<comment type="caution">
    <text evidence="3">The sequence shown here is derived from an EMBL/GenBank/DDBJ whole genome shotgun (WGS) entry which is preliminary data.</text>
</comment>